<dbReference type="AlphaFoldDB" id="A0A0F9JK27"/>
<sequence length="164" mass="18265">MFNNISGAQLEFIIIQRFIYGVKPGPLFDMLTDPKAYDKYGVQPIPSLNKNYFYKCLKLRIPKTTIERVTVEWSLDILSEPLARGRSRIIALTEIVKSDNCPPQTKVSAIKAIGDISGEDDALIKALAKSGNAKVEITLQDKLLKKYDEVEESLEGSGNESTVN</sequence>
<organism evidence="1">
    <name type="scientific">marine sediment metagenome</name>
    <dbReference type="NCBI Taxonomy" id="412755"/>
    <lineage>
        <taxon>unclassified sequences</taxon>
        <taxon>metagenomes</taxon>
        <taxon>ecological metagenomes</taxon>
    </lineage>
</organism>
<proteinExistence type="predicted"/>
<evidence type="ECO:0000313" key="1">
    <source>
        <dbReference type="EMBL" id="KKM62716.1"/>
    </source>
</evidence>
<accession>A0A0F9JK27</accession>
<comment type="caution">
    <text evidence="1">The sequence shown here is derived from an EMBL/GenBank/DDBJ whole genome shotgun (WGS) entry which is preliminary data.</text>
</comment>
<dbReference type="EMBL" id="LAZR01011239">
    <property type="protein sequence ID" value="KKM62716.1"/>
    <property type="molecule type" value="Genomic_DNA"/>
</dbReference>
<protein>
    <submittedName>
        <fullName evidence="1">Uncharacterized protein</fullName>
    </submittedName>
</protein>
<name>A0A0F9JK27_9ZZZZ</name>
<gene>
    <name evidence="1" type="ORF">LCGC14_1518790</name>
</gene>
<reference evidence="1" key="1">
    <citation type="journal article" date="2015" name="Nature">
        <title>Complex archaea that bridge the gap between prokaryotes and eukaryotes.</title>
        <authorList>
            <person name="Spang A."/>
            <person name="Saw J.H."/>
            <person name="Jorgensen S.L."/>
            <person name="Zaremba-Niedzwiedzka K."/>
            <person name="Martijn J."/>
            <person name="Lind A.E."/>
            <person name="van Eijk R."/>
            <person name="Schleper C."/>
            <person name="Guy L."/>
            <person name="Ettema T.J."/>
        </authorList>
    </citation>
    <scope>NUCLEOTIDE SEQUENCE</scope>
</reference>